<dbReference type="Pfam" id="PF13472">
    <property type="entry name" value="Lipase_GDSL_2"/>
    <property type="match status" value="1"/>
</dbReference>
<comment type="caution">
    <text evidence="1">The sequence shown here is derived from an EMBL/GenBank/DDBJ whole genome shotgun (WGS) entry which is preliminary data.</text>
</comment>
<dbReference type="PANTHER" id="PTHR37981">
    <property type="entry name" value="LIPASE 2"/>
    <property type="match status" value="1"/>
</dbReference>
<dbReference type="AlphaFoldDB" id="A0A2V4BA66"/>
<dbReference type="PROSITE" id="PS51257">
    <property type="entry name" value="PROKAR_LIPOPROTEIN"/>
    <property type="match status" value="1"/>
</dbReference>
<dbReference type="EMBL" id="MASW01000001">
    <property type="protein sequence ID" value="PXY32150.1"/>
    <property type="molecule type" value="Genomic_DNA"/>
</dbReference>
<dbReference type="Gene3D" id="3.40.50.1110">
    <property type="entry name" value="SGNH hydrolase"/>
    <property type="match status" value="1"/>
</dbReference>
<keyword evidence="2" id="KW-1185">Reference proteome</keyword>
<evidence type="ECO:0000313" key="1">
    <source>
        <dbReference type="EMBL" id="PXY32150.1"/>
    </source>
</evidence>
<dbReference type="CDD" id="cd01823">
    <property type="entry name" value="SEST_like"/>
    <property type="match status" value="1"/>
</dbReference>
<organism evidence="1 2">
    <name type="scientific">Prauserella muralis</name>
    <dbReference type="NCBI Taxonomy" id="588067"/>
    <lineage>
        <taxon>Bacteria</taxon>
        <taxon>Bacillati</taxon>
        <taxon>Actinomycetota</taxon>
        <taxon>Actinomycetes</taxon>
        <taxon>Pseudonocardiales</taxon>
        <taxon>Pseudonocardiaceae</taxon>
        <taxon>Prauserella</taxon>
    </lineage>
</organism>
<dbReference type="RefSeq" id="WP_112280193.1">
    <property type="nucleotide sequence ID" value="NZ_MASW01000001.1"/>
</dbReference>
<dbReference type="InterPro" id="IPR013830">
    <property type="entry name" value="SGNH_hydro"/>
</dbReference>
<sequence>MTTWARIAAVTALAVAASACGGEEKPRQGPEQPPGRYVALGDSYTSAPATGDAVGSPPGCDRSANNYPRLVAAKLDPAEFVDVSCSGATTEHLVSPQRTQDGTNPPQLNAVTAGTTLVTIGIGGNDVGLIGLAARCRTRDPAASPCRDQLTASGRDELRNRLDRAAAAVGGALRQVTARAPDARVIVVGYPTILPADPDACWPELPYSPQDVAYLRQGLERFNTILAEQARRHGAEFADTAAPTRGHGMCAPPEDRWVEGPEPVTGAAPLHPTARGEEAMAAAVLQLAGTTR</sequence>
<dbReference type="InterPro" id="IPR037460">
    <property type="entry name" value="SEST-like"/>
</dbReference>
<protein>
    <submittedName>
        <fullName evidence="1">GDSL family lipase</fullName>
    </submittedName>
</protein>
<reference evidence="1 2" key="1">
    <citation type="submission" date="2016-07" db="EMBL/GenBank/DDBJ databases">
        <title>Draft genome sequence of Prauserella muralis DSM 45305, isolated from a mould-covered wall in an indoor environment.</title>
        <authorList>
            <person name="Ruckert C."/>
            <person name="Albersmeier A."/>
            <person name="Jiang C.-L."/>
            <person name="Jiang Y."/>
            <person name="Kalinowski J."/>
            <person name="Schneider O."/>
            <person name="Winkler A."/>
            <person name="Zotchev S.B."/>
        </authorList>
    </citation>
    <scope>NUCLEOTIDE SEQUENCE [LARGE SCALE GENOMIC DNA]</scope>
    <source>
        <strain evidence="1 2">DSM 45305</strain>
    </source>
</reference>
<dbReference type="OrthoDB" id="5503950at2"/>
<dbReference type="GO" id="GO:0004806">
    <property type="term" value="F:triacylglycerol lipase activity"/>
    <property type="evidence" value="ECO:0007669"/>
    <property type="project" value="TreeGrafter"/>
</dbReference>
<dbReference type="GO" id="GO:0019433">
    <property type="term" value="P:triglyceride catabolic process"/>
    <property type="evidence" value="ECO:0007669"/>
    <property type="project" value="TreeGrafter"/>
</dbReference>
<name>A0A2V4BA66_9PSEU</name>
<evidence type="ECO:0000313" key="2">
    <source>
        <dbReference type="Proteomes" id="UP000249915"/>
    </source>
</evidence>
<dbReference type="InterPro" id="IPR036514">
    <property type="entry name" value="SGNH_hydro_sf"/>
</dbReference>
<dbReference type="Proteomes" id="UP000249915">
    <property type="component" value="Unassembled WGS sequence"/>
</dbReference>
<dbReference type="SUPFAM" id="SSF52266">
    <property type="entry name" value="SGNH hydrolase"/>
    <property type="match status" value="1"/>
</dbReference>
<accession>A0A2V4BA66</accession>
<dbReference type="PANTHER" id="PTHR37981:SF1">
    <property type="entry name" value="SGNH HYDROLASE-TYPE ESTERASE DOMAIN-CONTAINING PROTEIN"/>
    <property type="match status" value="1"/>
</dbReference>
<proteinExistence type="predicted"/>
<gene>
    <name evidence="1" type="ORF">BAY60_07610</name>
</gene>